<feature type="signal peptide" evidence="10">
    <location>
        <begin position="1"/>
        <end position="37"/>
    </location>
</feature>
<evidence type="ECO:0000256" key="6">
    <source>
        <dbReference type="ARBA" id="ARBA00022833"/>
    </source>
</evidence>
<dbReference type="InterPro" id="IPR024079">
    <property type="entry name" value="MetalloPept_cat_dom_sf"/>
</dbReference>
<evidence type="ECO:0000256" key="5">
    <source>
        <dbReference type="ARBA" id="ARBA00022801"/>
    </source>
</evidence>
<evidence type="ECO:0000256" key="1">
    <source>
        <dbReference type="ARBA" id="ARBA00008721"/>
    </source>
</evidence>
<evidence type="ECO:0000256" key="10">
    <source>
        <dbReference type="SAM" id="SignalP"/>
    </source>
</evidence>
<sequence>MTWSTRSTRQLGLASLGLATAGLAAASWAVAPTASSAATTPNRTASSAATACTVDSGARKVPGAHAKDPNTLSAAATAAVEAKARDRAAARGLTPNASGALARTPRSAPTFERATAKRAFTSTTISVYWHVITNGSAGKLSSTAISKQITVLNNAYAPAGFSFKLVRTDTTTNADWFDTTGPTGGTDGDAADAKAMKTKLHVGTKSDLNIYSVAFSDGTLGYSSFPFAGSLALDGDVIDYRSLPGGSYTDYNQGDTATHEIGHWMGLYHTFQGGCSDTKGDYVSDTAAEASPAYECDTSRNTCAKLPGNDPVTNFMDYTPDACMNHFTAGQNTRMQNMWLTYRKSQA</sequence>
<accession>A0A7W3ISR2</accession>
<dbReference type="Proteomes" id="UP000523079">
    <property type="component" value="Unassembled WGS sequence"/>
</dbReference>
<dbReference type="GO" id="GO:0046872">
    <property type="term" value="F:metal ion binding"/>
    <property type="evidence" value="ECO:0007669"/>
    <property type="project" value="UniProtKB-KW"/>
</dbReference>
<dbReference type="PANTHER" id="PTHR47466:SF1">
    <property type="entry name" value="METALLOPROTEASE MEP1 (AFU_ORTHOLOGUE AFUA_1G07730)-RELATED"/>
    <property type="match status" value="1"/>
</dbReference>
<evidence type="ECO:0000256" key="9">
    <source>
        <dbReference type="SAM" id="MobiDB-lite"/>
    </source>
</evidence>
<evidence type="ECO:0000256" key="7">
    <source>
        <dbReference type="ARBA" id="ARBA00023049"/>
    </source>
</evidence>
<keyword evidence="6" id="KW-0862">Zinc</keyword>
<comment type="similarity">
    <text evidence="1">Belongs to the peptidase M43B family.</text>
</comment>
<reference evidence="12 13" key="1">
    <citation type="submission" date="2020-07" db="EMBL/GenBank/DDBJ databases">
        <title>Sequencing the genomes of 1000 actinobacteria strains.</title>
        <authorList>
            <person name="Klenk H.-P."/>
        </authorList>
    </citation>
    <scope>NUCLEOTIDE SEQUENCE [LARGE SCALE GENOMIC DNA]</scope>
    <source>
        <strain evidence="12 13">DSM 100723</strain>
    </source>
</reference>
<dbReference type="AlphaFoldDB" id="A0A7W3ISR2"/>
<dbReference type="Pfam" id="PF05572">
    <property type="entry name" value="Peptidase_M43"/>
    <property type="match status" value="1"/>
</dbReference>
<feature type="chain" id="PRO_5030846340" description="Peptidase M43 pregnancy-associated plasma-A domain-containing protein" evidence="10">
    <location>
        <begin position="38"/>
        <end position="347"/>
    </location>
</feature>
<keyword evidence="3" id="KW-0479">Metal-binding</keyword>
<keyword evidence="5" id="KW-0378">Hydrolase</keyword>
<dbReference type="RefSeq" id="WP_182560129.1">
    <property type="nucleotide sequence ID" value="NZ_JACGWT010000003.1"/>
</dbReference>
<dbReference type="CDD" id="cd04275">
    <property type="entry name" value="ZnMc_pappalysin_like"/>
    <property type="match status" value="1"/>
</dbReference>
<dbReference type="PANTHER" id="PTHR47466">
    <property type="match status" value="1"/>
</dbReference>
<dbReference type="GO" id="GO:0006508">
    <property type="term" value="P:proteolysis"/>
    <property type="evidence" value="ECO:0007669"/>
    <property type="project" value="UniProtKB-KW"/>
</dbReference>
<evidence type="ECO:0000313" key="12">
    <source>
        <dbReference type="EMBL" id="MBA8794573.1"/>
    </source>
</evidence>
<feature type="region of interest" description="Disordered" evidence="9">
    <location>
        <begin position="90"/>
        <end position="109"/>
    </location>
</feature>
<organism evidence="12 13">
    <name type="scientific">Microlunatus kandeliicorticis</name>
    <dbReference type="NCBI Taxonomy" id="1759536"/>
    <lineage>
        <taxon>Bacteria</taxon>
        <taxon>Bacillati</taxon>
        <taxon>Actinomycetota</taxon>
        <taxon>Actinomycetes</taxon>
        <taxon>Propionibacteriales</taxon>
        <taxon>Propionibacteriaceae</taxon>
        <taxon>Microlunatus</taxon>
    </lineage>
</organism>
<keyword evidence="4 10" id="KW-0732">Signal</keyword>
<keyword evidence="7" id="KW-0482">Metalloprotease</keyword>
<protein>
    <recommendedName>
        <fullName evidence="11">Peptidase M43 pregnancy-associated plasma-A domain-containing protein</fullName>
    </recommendedName>
</protein>
<dbReference type="SUPFAM" id="SSF55486">
    <property type="entry name" value="Metalloproteases ('zincins'), catalytic domain"/>
    <property type="match status" value="1"/>
</dbReference>
<dbReference type="InterPro" id="IPR008754">
    <property type="entry name" value="Peptidase_M43"/>
</dbReference>
<evidence type="ECO:0000256" key="8">
    <source>
        <dbReference type="ARBA" id="ARBA00023157"/>
    </source>
</evidence>
<comment type="caution">
    <text evidence="12">The sequence shown here is derived from an EMBL/GenBank/DDBJ whole genome shotgun (WGS) entry which is preliminary data.</text>
</comment>
<keyword evidence="8" id="KW-1015">Disulfide bond</keyword>
<dbReference type="Gene3D" id="3.40.390.10">
    <property type="entry name" value="Collagenase (Catalytic Domain)"/>
    <property type="match status" value="1"/>
</dbReference>
<keyword evidence="13" id="KW-1185">Reference proteome</keyword>
<evidence type="ECO:0000259" key="11">
    <source>
        <dbReference type="Pfam" id="PF05572"/>
    </source>
</evidence>
<gene>
    <name evidence="12" type="ORF">FHX74_002192</name>
</gene>
<evidence type="ECO:0000256" key="2">
    <source>
        <dbReference type="ARBA" id="ARBA00022670"/>
    </source>
</evidence>
<evidence type="ECO:0000256" key="3">
    <source>
        <dbReference type="ARBA" id="ARBA00022723"/>
    </source>
</evidence>
<evidence type="ECO:0000256" key="4">
    <source>
        <dbReference type="ARBA" id="ARBA00022729"/>
    </source>
</evidence>
<dbReference type="GO" id="GO:0008237">
    <property type="term" value="F:metallopeptidase activity"/>
    <property type="evidence" value="ECO:0007669"/>
    <property type="project" value="UniProtKB-KW"/>
</dbReference>
<evidence type="ECO:0000313" key="13">
    <source>
        <dbReference type="Proteomes" id="UP000523079"/>
    </source>
</evidence>
<dbReference type="EMBL" id="JACGWT010000003">
    <property type="protein sequence ID" value="MBA8794573.1"/>
    <property type="molecule type" value="Genomic_DNA"/>
</dbReference>
<name>A0A7W3ISR2_9ACTN</name>
<proteinExistence type="inferred from homology"/>
<keyword evidence="2" id="KW-0645">Protease</keyword>
<feature type="domain" description="Peptidase M43 pregnancy-associated plasma-A" evidence="11">
    <location>
        <begin position="249"/>
        <end position="338"/>
    </location>
</feature>